<reference evidence="1 2" key="1">
    <citation type="submission" date="2018-08" db="EMBL/GenBank/DDBJ databases">
        <authorList>
            <person name="Laetsch R D."/>
            <person name="Stevens L."/>
            <person name="Kumar S."/>
            <person name="Blaxter L. M."/>
        </authorList>
    </citation>
    <scope>NUCLEOTIDE SEQUENCE [LARGE SCALE GENOMIC DNA]</scope>
</reference>
<dbReference type="Proteomes" id="UP000276991">
    <property type="component" value="Unassembled WGS sequence"/>
</dbReference>
<evidence type="ECO:0000313" key="2">
    <source>
        <dbReference type="Proteomes" id="UP000276991"/>
    </source>
</evidence>
<dbReference type="AlphaFoldDB" id="A0A498SCZ0"/>
<gene>
    <name evidence="1" type="ORF">NAV_LOCUS4850</name>
</gene>
<name>A0A498SCZ0_ACAVI</name>
<organism evidence="1 2">
    <name type="scientific">Acanthocheilonema viteae</name>
    <name type="common">Filarial nematode worm</name>
    <name type="synonym">Dipetalonema viteae</name>
    <dbReference type="NCBI Taxonomy" id="6277"/>
    <lineage>
        <taxon>Eukaryota</taxon>
        <taxon>Metazoa</taxon>
        <taxon>Ecdysozoa</taxon>
        <taxon>Nematoda</taxon>
        <taxon>Chromadorea</taxon>
        <taxon>Rhabditida</taxon>
        <taxon>Spirurina</taxon>
        <taxon>Spiruromorpha</taxon>
        <taxon>Filarioidea</taxon>
        <taxon>Onchocercidae</taxon>
        <taxon>Acanthocheilonema</taxon>
    </lineage>
</organism>
<protein>
    <submittedName>
        <fullName evidence="1">Uncharacterized protein</fullName>
    </submittedName>
</protein>
<dbReference type="EMBL" id="UPTC01000773">
    <property type="protein sequence ID" value="VBB30059.1"/>
    <property type="molecule type" value="Genomic_DNA"/>
</dbReference>
<sequence length="199" mass="22674">MRTINIRCNWNDLHEIRERLCASLQKCANRLHWKTLSFIITHYSSSLQFSIQATVSPSMKFEKEQKLPVLSSIQEEKEKTKLLEAKKEISDWPIQTSKPEAENQLEVVAPTIQKSEMIESKKNLLSEQIQEQEETPNAINGQQKNRCNVATQIDLKVGTELQKLSASTTVFFGPYLLIKDGTQSVKCVQVGDGNIKQIK</sequence>
<keyword evidence="2" id="KW-1185">Reference proteome</keyword>
<evidence type="ECO:0000313" key="1">
    <source>
        <dbReference type="EMBL" id="VBB30059.1"/>
    </source>
</evidence>
<accession>A0A498SCZ0</accession>
<proteinExistence type="predicted"/>
<dbReference type="OrthoDB" id="5871186at2759"/>